<accession>A0ABR1JED7</accession>
<protein>
    <submittedName>
        <fullName evidence="1">Uncharacterized protein</fullName>
    </submittedName>
</protein>
<name>A0ABR1JED7_9AGAR</name>
<gene>
    <name evidence="1" type="ORF">VKT23_010464</name>
</gene>
<evidence type="ECO:0000313" key="1">
    <source>
        <dbReference type="EMBL" id="KAK7457164.1"/>
    </source>
</evidence>
<organism evidence="1 2">
    <name type="scientific">Marasmiellus scandens</name>
    <dbReference type="NCBI Taxonomy" id="2682957"/>
    <lineage>
        <taxon>Eukaryota</taxon>
        <taxon>Fungi</taxon>
        <taxon>Dikarya</taxon>
        <taxon>Basidiomycota</taxon>
        <taxon>Agaricomycotina</taxon>
        <taxon>Agaricomycetes</taxon>
        <taxon>Agaricomycetidae</taxon>
        <taxon>Agaricales</taxon>
        <taxon>Marasmiineae</taxon>
        <taxon>Omphalotaceae</taxon>
        <taxon>Marasmiellus</taxon>
    </lineage>
</organism>
<dbReference type="Proteomes" id="UP001498398">
    <property type="component" value="Unassembled WGS sequence"/>
</dbReference>
<proteinExistence type="predicted"/>
<dbReference type="EMBL" id="JBANRG010000020">
    <property type="protein sequence ID" value="KAK7457164.1"/>
    <property type="molecule type" value="Genomic_DNA"/>
</dbReference>
<reference evidence="1 2" key="1">
    <citation type="submission" date="2024-01" db="EMBL/GenBank/DDBJ databases">
        <title>A draft genome for the cacao thread blight pathogen Marasmiellus scandens.</title>
        <authorList>
            <person name="Baruah I.K."/>
            <person name="Leung J."/>
            <person name="Bukari Y."/>
            <person name="Amoako-Attah I."/>
            <person name="Meinhardt L.W."/>
            <person name="Bailey B.A."/>
            <person name="Cohen S.P."/>
        </authorList>
    </citation>
    <scope>NUCLEOTIDE SEQUENCE [LARGE SCALE GENOMIC DNA]</scope>
    <source>
        <strain evidence="1 2">GH-19</strain>
    </source>
</reference>
<comment type="caution">
    <text evidence="1">The sequence shown here is derived from an EMBL/GenBank/DDBJ whole genome shotgun (WGS) entry which is preliminary data.</text>
</comment>
<sequence>MVNHELPPELVEKIIFFAWHSILPSFERILFMITCPLLNHTWNAQFARIASRQIYIPKLSYLLYLANIVRTGKSLVYSQHDLRERAETMTCFLDLRSYPNMTRSDRNTEEMYWIFNDMGNYSGLRSCFPSLEELSLEVALYTPPNLWTSETPQIAHTQVVVIFDKEERERKEKEDLPGRRSRHTIELNLTIHDPDAYLGVTNALWKYRSSPLAVYLTLLIRVVMGDLIKSLQFRSSQDPMGNQYQRNMSKILRLSKRLQKSRKLKGMMHLFGTSATLVESAPMNLFGVNRRLWRCGKENVFAWNSMYTRLCELTVKMWPASAGLGSGMNVTREGEWDLILPVDGIQQGANASKRFGMANESGLDFFFCLGLELPFSAVQDLHEFIQANASKFSKFK</sequence>
<evidence type="ECO:0000313" key="2">
    <source>
        <dbReference type="Proteomes" id="UP001498398"/>
    </source>
</evidence>
<keyword evidence="2" id="KW-1185">Reference proteome</keyword>